<protein>
    <submittedName>
        <fullName evidence="2">Uncharacterized protein</fullName>
    </submittedName>
</protein>
<evidence type="ECO:0000313" key="3">
    <source>
        <dbReference type="Proteomes" id="UP001058974"/>
    </source>
</evidence>
<accession>A0A9D4ZV20</accession>
<feature type="non-terminal residue" evidence="2">
    <location>
        <position position="397"/>
    </location>
</feature>
<dbReference type="GO" id="GO:0003714">
    <property type="term" value="F:transcription corepressor activity"/>
    <property type="evidence" value="ECO:0007669"/>
    <property type="project" value="InterPro"/>
</dbReference>
<feature type="repeat" description="WD" evidence="1">
    <location>
        <begin position="381"/>
        <end position="397"/>
    </location>
</feature>
<proteinExistence type="predicted"/>
<dbReference type="AlphaFoldDB" id="A0A9D4ZV20"/>
<gene>
    <name evidence="2" type="ORF">KIW84_072996</name>
</gene>
<keyword evidence="1" id="KW-0853">WD repeat</keyword>
<dbReference type="InterPro" id="IPR001680">
    <property type="entry name" value="WD40_rpt"/>
</dbReference>
<comment type="caution">
    <text evidence="2">The sequence shown here is derived from an EMBL/GenBank/DDBJ whole genome shotgun (WGS) entry which is preliminary data.</text>
</comment>
<organism evidence="2 3">
    <name type="scientific">Pisum sativum</name>
    <name type="common">Garden pea</name>
    <name type="synonym">Lathyrus oleraceus</name>
    <dbReference type="NCBI Taxonomy" id="3888"/>
    <lineage>
        <taxon>Eukaryota</taxon>
        <taxon>Viridiplantae</taxon>
        <taxon>Streptophyta</taxon>
        <taxon>Embryophyta</taxon>
        <taxon>Tracheophyta</taxon>
        <taxon>Spermatophyta</taxon>
        <taxon>Magnoliopsida</taxon>
        <taxon>eudicotyledons</taxon>
        <taxon>Gunneridae</taxon>
        <taxon>Pentapetalae</taxon>
        <taxon>rosids</taxon>
        <taxon>fabids</taxon>
        <taxon>Fabales</taxon>
        <taxon>Fabaceae</taxon>
        <taxon>Papilionoideae</taxon>
        <taxon>50 kb inversion clade</taxon>
        <taxon>NPAAA clade</taxon>
        <taxon>Hologalegina</taxon>
        <taxon>IRL clade</taxon>
        <taxon>Fabeae</taxon>
        <taxon>Lathyrus</taxon>
    </lineage>
</organism>
<dbReference type="InterPro" id="IPR036322">
    <property type="entry name" value="WD40_repeat_dom_sf"/>
</dbReference>
<dbReference type="PANTHER" id="PTHR44376">
    <property type="entry name" value="TRANSCRIPTIONAL REGULATOR OF FILAMENTOUS GROWTH FLO8"/>
    <property type="match status" value="1"/>
</dbReference>
<dbReference type="Gene3D" id="2.130.10.10">
    <property type="entry name" value="YVTN repeat-like/Quinoprotein amine dehydrogenase"/>
    <property type="match status" value="2"/>
</dbReference>
<dbReference type="SMART" id="SM00667">
    <property type="entry name" value="LisH"/>
    <property type="match status" value="1"/>
</dbReference>
<dbReference type="PROSITE" id="PS50294">
    <property type="entry name" value="WD_REPEATS_REGION"/>
    <property type="match status" value="3"/>
</dbReference>
<dbReference type="InterPro" id="IPR006594">
    <property type="entry name" value="LisH"/>
</dbReference>
<dbReference type="Gramene" id="Psat07G0299600-T1">
    <property type="protein sequence ID" value="KAI5386677.1"/>
    <property type="gene ID" value="KIW84_072996"/>
</dbReference>
<evidence type="ECO:0000256" key="1">
    <source>
        <dbReference type="PROSITE-ProRule" id="PRU00221"/>
    </source>
</evidence>
<dbReference type="InterPro" id="IPR044716">
    <property type="entry name" value="LEUNIG-like"/>
</dbReference>
<keyword evidence="3" id="KW-1185">Reference proteome</keyword>
<dbReference type="Pfam" id="PF08513">
    <property type="entry name" value="LisH"/>
    <property type="match status" value="1"/>
</dbReference>
<dbReference type="Proteomes" id="UP001058974">
    <property type="component" value="Chromosome 7"/>
</dbReference>
<dbReference type="InterPro" id="IPR015943">
    <property type="entry name" value="WD40/YVTN_repeat-like_dom_sf"/>
</dbReference>
<name>A0A9D4ZV20_PEA</name>
<feature type="repeat" description="WD" evidence="1">
    <location>
        <begin position="200"/>
        <end position="233"/>
    </location>
</feature>
<dbReference type="SMART" id="SM00320">
    <property type="entry name" value="WD40"/>
    <property type="match status" value="6"/>
</dbReference>
<dbReference type="EMBL" id="JAMSHJ010000007">
    <property type="protein sequence ID" value="KAI5386677.1"/>
    <property type="molecule type" value="Genomic_DNA"/>
</dbReference>
<feature type="repeat" description="WD" evidence="1">
    <location>
        <begin position="157"/>
        <end position="198"/>
    </location>
</feature>
<dbReference type="PROSITE" id="PS50082">
    <property type="entry name" value="WD_REPEATS_2"/>
    <property type="match status" value="3"/>
</dbReference>
<dbReference type="SUPFAM" id="SSF50978">
    <property type="entry name" value="WD40 repeat-like"/>
    <property type="match status" value="1"/>
</dbReference>
<dbReference type="PROSITE" id="PS50896">
    <property type="entry name" value="LISH"/>
    <property type="match status" value="1"/>
</dbReference>
<dbReference type="Pfam" id="PF00400">
    <property type="entry name" value="WD40"/>
    <property type="match status" value="4"/>
</dbReference>
<dbReference type="PANTHER" id="PTHR44376:SF8">
    <property type="entry name" value="TRANSCRIPTIONAL COREPRESSOR LEUNIG-LIKE"/>
    <property type="match status" value="1"/>
</dbReference>
<dbReference type="CDD" id="cd00200">
    <property type="entry name" value="WD40"/>
    <property type="match status" value="1"/>
</dbReference>
<evidence type="ECO:0000313" key="2">
    <source>
        <dbReference type="EMBL" id="KAI5386677.1"/>
    </source>
</evidence>
<sequence>LLLHDTACSLFFMNPIRSDEETFRMYMYDYLKKRGLHHTAEVFRLEGQVTSKPPIEINKKPHGFLNEFWTLLHDELYNPRLKMPPPPNKVQNVASRDTTTSQIYRDGYSMQLIGNFKGGNTLSSCDFRSDGKVLASGGFGKKAFICYMDTCECINTSESHLGPISEVRFQPRTTIFATSSPDKTVKLWDSNNPRTELLDLVGHKGVVKSLDFHPNETLLCSSDSFDVIEVWDLVKCIRLKNFMAGGQKIRFQPVFGKFLAIANGNAITVLDIQTWMVQNRFQGHSKEIRSMCWDAQGQKIASVTEDCARVWSIAVRGQYLHEYKANGKRFQSIIFHPRYPNVLVIGAFQDIELWIPETEQVYLIPSHTKATVTGLAACVQNQFIASCSSDHTVKIWK</sequence>
<reference evidence="2 3" key="1">
    <citation type="journal article" date="2022" name="Nat. Genet.">
        <title>Improved pea reference genome and pan-genome highlight genomic features and evolutionary characteristics.</title>
        <authorList>
            <person name="Yang T."/>
            <person name="Liu R."/>
            <person name="Luo Y."/>
            <person name="Hu S."/>
            <person name="Wang D."/>
            <person name="Wang C."/>
            <person name="Pandey M.K."/>
            <person name="Ge S."/>
            <person name="Xu Q."/>
            <person name="Li N."/>
            <person name="Li G."/>
            <person name="Huang Y."/>
            <person name="Saxena R.K."/>
            <person name="Ji Y."/>
            <person name="Li M."/>
            <person name="Yan X."/>
            <person name="He Y."/>
            <person name="Liu Y."/>
            <person name="Wang X."/>
            <person name="Xiang C."/>
            <person name="Varshney R.K."/>
            <person name="Ding H."/>
            <person name="Gao S."/>
            <person name="Zong X."/>
        </authorList>
    </citation>
    <scope>NUCLEOTIDE SEQUENCE [LARGE SCALE GENOMIC DNA]</scope>
    <source>
        <strain evidence="2 3">cv. Zhongwan 6</strain>
    </source>
</reference>